<dbReference type="EMBL" id="JARBDR010000141">
    <property type="protein sequence ID" value="KAJ8321028.1"/>
    <property type="molecule type" value="Genomic_DNA"/>
</dbReference>
<evidence type="ECO:0000256" key="2">
    <source>
        <dbReference type="ARBA" id="ARBA00022737"/>
    </source>
</evidence>
<evidence type="ECO:0000259" key="6">
    <source>
        <dbReference type="PROSITE" id="PS50102"/>
    </source>
</evidence>
<dbReference type="Pfam" id="PF00076">
    <property type="entry name" value="RRM_1"/>
    <property type="match status" value="1"/>
</dbReference>
<dbReference type="InterPro" id="IPR006536">
    <property type="entry name" value="HnRNP-L/PTB"/>
</dbReference>
<sequence>MWGRDEEERMASGYDGHHAKRQRTEDGSRGREGGGDPHKPNPSPVVHVRGLSDAATEADLVQAVQHFGSVGYVIMMPRRHQALVEFEDITGARNCVNYSQNNAIYVGSQAAYFNYSTSQRIQRPGGGDDPRAPNHILLFTVLNPQYPITVDVMHTICGPYGQVQRIVIFKKNGVQAMVTFESVESAKRAKQSLNGADIYSGCCTLKIDFAKPERLNVIRNDQDSWDYTNPNLGMYSYLDR</sequence>
<dbReference type="CDD" id="cd12689">
    <property type="entry name" value="RRM1_hnRNPL_like"/>
    <property type="match status" value="1"/>
</dbReference>
<evidence type="ECO:0000313" key="7">
    <source>
        <dbReference type="EMBL" id="KAJ8321028.1"/>
    </source>
</evidence>
<proteinExistence type="predicted"/>
<organism evidence="7 8">
    <name type="scientific">Tegillarca granosa</name>
    <name type="common">Malaysian cockle</name>
    <name type="synonym">Anadara granosa</name>
    <dbReference type="NCBI Taxonomy" id="220873"/>
    <lineage>
        <taxon>Eukaryota</taxon>
        <taxon>Metazoa</taxon>
        <taxon>Spiralia</taxon>
        <taxon>Lophotrochozoa</taxon>
        <taxon>Mollusca</taxon>
        <taxon>Bivalvia</taxon>
        <taxon>Autobranchia</taxon>
        <taxon>Pteriomorphia</taxon>
        <taxon>Arcoida</taxon>
        <taxon>Arcoidea</taxon>
        <taxon>Arcidae</taxon>
        <taxon>Tegillarca</taxon>
    </lineage>
</organism>
<dbReference type="InterPro" id="IPR000504">
    <property type="entry name" value="RRM_dom"/>
</dbReference>
<dbReference type="Gene3D" id="3.30.70.330">
    <property type="match status" value="2"/>
</dbReference>
<feature type="compositionally biased region" description="Basic and acidic residues" evidence="5">
    <location>
        <begin position="1"/>
        <end position="10"/>
    </location>
</feature>
<feature type="domain" description="RRM" evidence="6">
    <location>
        <begin position="44"/>
        <end position="118"/>
    </location>
</feature>
<dbReference type="PANTHER" id="PTHR15592">
    <property type="entry name" value="MATRIN 3/NUCLEAR PROTEIN 220-RELATED"/>
    <property type="match status" value="1"/>
</dbReference>
<protein>
    <recommendedName>
        <fullName evidence="6">RRM domain-containing protein</fullName>
    </recommendedName>
</protein>
<dbReference type="CDD" id="cd12694">
    <property type="entry name" value="RRM2_hnRNPL_like"/>
    <property type="match status" value="1"/>
</dbReference>
<evidence type="ECO:0000256" key="5">
    <source>
        <dbReference type="SAM" id="MobiDB-lite"/>
    </source>
</evidence>
<feature type="region of interest" description="Disordered" evidence="5">
    <location>
        <begin position="1"/>
        <end position="47"/>
    </location>
</feature>
<gene>
    <name evidence="7" type="ORF">KUTeg_002615</name>
</gene>
<dbReference type="SUPFAM" id="SSF54928">
    <property type="entry name" value="RNA-binding domain, RBD"/>
    <property type="match status" value="2"/>
</dbReference>
<dbReference type="PROSITE" id="PS50102">
    <property type="entry name" value="RRM"/>
    <property type="match status" value="2"/>
</dbReference>
<reference evidence="7 8" key="1">
    <citation type="submission" date="2022-12" db="EMBL/GenBank/DDBJ databases">
        <title>Chromosome-level genome of Tegillarca granosa.</title>
        <authorList>
            <person name="Kim J."/>
        </authorList>
    </citation>
    <scope>NUCLEOTIDE SEQUENCE [LARGE SCALE GENOMIC DNA]</scope>
    <source>
        <strain evidence="7">Teg-2019</strain>
        <tissue evidence="7">Adductor muscle</tissue>
    </source>
</reference>
<feature type="domain" description="RRM" evidence="6">
    <location>
        <begin position="135"/>
        <end position="212"/>
    </location>
</feature>
<comment type="caution">
    <text evidence="7">The sequence shown here is derived from an EMBL/GenBank/DDBJ whole genome shotgun (WGS) entry which is preliminary data.</text>
</comment>
<dbReference type="Pfam" id="PF11835">
    <property type="entry name" value="RRM_8"/>
    <property type="match status" value="1"/>
</dbReference>
<evidence type="ECO:0000256" key="4">
    <source>
        <dbReference type="PROSITE-ProRule" id="PRU00176"/>
    </source>
</evidence>
<keyword evidence="3 4" id="KW-0694">RNA-binding</keyword>
<dbReference type="InterPro" id="IPR035979">
    <property type="entry name" value="RBD_domain_sf"/>
</dbReference>
<dbReference type="Proteomes" id="UP001217089">
    <property type="component" value="Unassembled WGS sequence"/>
</dbReference>
<keyword evidence="8" id="KW-1185">Reference proteome</keyword>
<accession>A0ABQ9FZB9</accession>
<keyword evidence="2" id="KW-0677">Repeat</keyword>
<dbReference type="InterPro" id="IPR021790">
    <property type="entry name" value="PTBP1-like_RRM2"/>
</dbReference>
<evidence type="ECO:0000256" key="3">
    <source>
        <dbReference type="ARBA" id="ARBA00022884"/>
    </source>
</evidence>
<dbReference type="SMART" id="SM00360">
    <property type="entry name" value="RRM"/>
    <property type="match status" value="2"/>
</dbReference>
<feature type="compositionally biased region" description="Basic and acidic residues" evidence="5">
    <location>
        <begin position="22"/>
        <end position="39"/>
    </location>
</feature>
<dbReference type="InterPro" id="IPR012677">
    <property type="entry name" value="Nucleotide-bd_a/b_plait_sf"/>
</dbReference>
<dbReference type="NCBIfam" id="TIGR01649">
    <property type="entry name" value="hnRNP-L_PTB"/>
    <property type="match status" value="1"/>
</dbReference>
<evidence type="ECO:0000313" key="8">
    <source>
        <dbReference type="Proteomes" id="UP001217089"/>
    </source>
</evidence>
<name>A0ABQ9FZB9_TEGGR</name>
<evidence type="ECO:0000256" key="1">
    <source>
        <dbReference type="ARBA" id="ARBA00022553"/>
    </source>
</evidence>
<keyword evidence="1" id="KW-0597">Phosphoprotein</keyword>